<dbReference type="InterPro" id="IPR029052">
    <property type="entry name" value="Metallo-depent_PP-like"/>
</dbReference>
<dbReference type="Gene3D" id="3.60.21.10">
    <property type="match status" value="1"/>
</dbReference>
<organism evidence="3 4">
    <name type="scientific">Mucilaginibacter segetis</name>
    <dbReference type="NCBI Taxonomy" id="2793071"/>
    <lineage>
        <taxon>Bacteria</taxon>
        <taxon>Pseudomonadati</taxon>
        <taxon>Bacteroidota</taxon>
        <taxon>Sphingobacteriia</taxon>
        <taxon>Sphingobacteriales</taxon>
        <taxon>Sphingobacteriaceae</taxon>
        <taxon>Mucilaginibacter</taxon>
    </lineage>
</organism>
<dbReference type="AlphaFoldDB" id="A0A934PT39"/>
<dbReference type="EMBL" id="JAEHFW010000001">
    <property type="protein sequence ID" value="MBK0378930.1"/>
    <property type="molecule type" value="Genomic_DNA"/>
</dbReference>
<protein>
    <submittedName>
        <fullName evidence="3">Metallophosphoesterase</fullName>
    </submittedName>
</protein>
<evidence type="ECO:0000313" key="4">
    <source>
        <dbReference type="Proteomes" id="UP000613193"/>
    </source>
</evidence>
<accession>A0A934PT39</accession>
<feature type="domain" description="Calcineurin-like phosphoesterase" evidence="1">
    <location>
        <begin position="2"/>
        <end position="248"/>
    </location>
</feature>
<feature type="domain" description="STAND NTPase 4 small alpha/beta" evidence="2">
    <location>
        <begin position="651"/>
        <end position="707"/>
    </location>
</feature>
<dbReference type="GO" id="GO:0016787">
    <property type="term" value="F:hydrolase activity"/>
    <property type="evidence" value="ECO:0007669"/>
    <property type="project" value="InterPro"/>
</dbReference>
<evidence type="ECO:0000259" key="2">
    <source>
        <dbReference type="Pfam" id="PF24406"/>
    </source>
</evidence>
<dbReference type="PANTHER" id="PTHR31302:SF0">
    <property type="entry name" value="TRANSMEMBRANE PROTEIN WITH METALLOPHOSPHOESTERASE DOMAIN"/>
    <property type="match status" value="1"/>
</dbReference>
<name>A0A934PT39_9SPHI</name>
<reference evidence="3" key="1">
    <citation type="submission" date="2020-12" db="EMBL/GenBank/DDBJ databases">
        <title>Bacterial novel species Mucilaginibacter sp. SD-g isolated from soil.</title>
        <authorList>
            <person name="Jung H.-Y."/>
        </authorList>
    </citation>
    <scope>NUCLEOTIDE SEQUENCE</scope>
    <source>
        <strain evidence="3">SD-g</strain>
    </source>
</reference>
<dbReference type="SUPFAM" id="SSF56300">
    <property type="entry name" value="Metallo-dependent phosphatases"/>
    <property type="match status" value="1"/>
</dbReference>
<dbReference type="PANTHER" id="PTHR31302">
    <property type="entry name" value="TRANSMEMBRANE PROTEIN WITH METALLOPHOSPHOESTERASE DOMAIN-RELATED"/>
    <property type="match status" value="1"/>
</dbReference>
<comment type="caution">
    <text evidence="3">The sequence shown here is derived from an EMBL/GenBank/DDBJ whole genome shotgun (WGS) entry which is preliminary data.</text>
</comment>
<dbReference type="InterPro" id="IPR057123">
    <property type="entry name" value="STAND_NTPase4_dom"/>
</dbReference>
<proteinExistence type="predicted"/>
<dbReference type="Pfam" id="PF00149">
    <property type="entry name" value="Metallophos"/>
    <property type="match status" value="1"/>
</dbReference>
<gene>
    <name evidence="3" type="ORF">I5M19_06405</name>
</gene>
<dbReference type="InterPro" id="IPR051158">
    <property type="entry name" value="Metallophosphoesterase_sf"/>
</dbReference>
<dbReference type="Gene3D" id="3.40.50.300">
    <property type="entry name" value="P-loop containing nucleotide triphosphate hydrolases"/>
    <property type="match status" value="1"/>
</dbReference>
<evidence type="ECO:0000259" key="1">
    <source>
        <dbReference type="Pfam" id="PF00149"/>
    </source>
</evidence>
<evidence type="ECO:0000313" key="3">
    <source>
        <dbReference type="EMBL" id="MBK0378930.1"/>
    </source>
</evidence>
<dbReference type="InterPro" id="IPR004843">
    <property type="entry name" value="Calcineurin-like_PHP"/>
</dbReference>
<dbReference type="InterPro" id="IPR027417">
    <property type="entry name" value="P-loop_NTPase"/>
</dbReference>
<dbReference type="RefSeq" id="WP_200065376.1">
    <property type="nucleotide sequence ID" value="NZ_JAEHFW010000001.1"/>
</dbReference>
<dbReference type="Proteomes" id="UP000613193">
    <property type="component" value="Unassembled WGS sequence"/>
</dbReference>
<keyword evidence="4" id="KW-1185">Reference proteome</keyword>
<dbReference type="Pfam" id="PF24406">
    <property type="entry name" value="nSTAND_NTPase4"/>
    <property type="match status" value="1"/>
</dbReference>
<dbReference type="SUPFAM" id="SSF52540">
    <property type="entry name" value="P-loop containing nucleoside triphosphate hydrolases"/>
    <property type="match status" value="1"/>
</dbReference>
<sequence length="1038" mass="120144">MIRIIHLSDYHLESDAPSFEKKALTAALATDLSKFATDDSVLFFTGDMIDRGAKNFGEYKIMAFESFEAHFIDIILESNPGLKNKIFCVPGNHDVFRNKMDEYADTGLKQQLDNEVALTSFINDCRENPRHHLERLEDYKKWEVNFYKSFNNKQLSSFENSFKVNLSNSLLGITCLNSSWLCKDDSDKEKLLIGKAQLQHSLEFLKDCDIKLALAHHPLSFLNRFDKEAVNIELNNEYSAYFCGHVHEADGIYSIAINGGYFTSIANSTIADSPTERKHVNGYSIIDFFPNDKIHVHYRKYIEQTRTFVPNTEVGTEDGTVEFSLVKPQYLKELEKNLDLVNRLRNQNADKLNNHIIMSNTATDVICSVENIFVEPTILNCPDRSFKEEDTVQYSIDGLLRSKSNYLIYGSKESGKTLLLDKLFLDSLDKFDDLKRIPLIFNFSEFRGKDPEKMIREFLGISAAELPIFLQSHSLVLLIDDFSFSDRHTDVLTSLKKLLATYSDIKLIAASTSILENKIPTEYLGHNDVFNFELSFIQSFSSKEIKQLINKWFQGKEIDFQEKMDKLLKSFKDFGLPRTPLSVTMFLWIFEKQEKKPINNSVLVELFIENLLEKTKIENIYSSTFDFKNKQRLLSFIAKFMKDNGDGDTNYSIGYVKLLDFVSEYLASRFHGQPQKVLDDLIRRGILTYDYENQVRFKASFAFHYFLAIHFDISTNFKASVFSEPTYLDYTEEITYYAGLKRDDEAVLQFTLDRLIEAFGEDVLSIQTHSTEIDQALEPVSNAGTIAYHANEDIVYQKPKSEELDDYYDHQLSNSPVNTTIEKKGAHARSTKKNVDMVLKLAANVLKNSEDVDSFNLKVECYKYITLSSIAFMMHYRNALIRYYQEFKTSPKHFPKNINFNLFIKMLPLINQVALYDWVGSPKLKPVILNKIEADKLNLSASEYEKLFSIYMYSDIRGSKYPEVVKGFVKSVKYKYAKDISFLKIMSYFHLRKNSQELDAEYKKLMADIQQDLGRVEKKKRYKFLEDIQKKKDQKSSA</sequence>